<feature type="compositionally biased region" description="Acidic residues" evidence="1">
    <location>
        <begin position="114"/>
        <end position="141"/>
    </location>
</feature>
<feature type="region of interest" description="Disordered" evidence="1">
    <location>
        <begin position="113"/>
        <end position="151"/>
    </location>
</feature>
<dbReference type="GO" id="GO:0016020">
    <property type="term" value="C:membrane"/>
    <property type="evidence" value="ECO:0007669"/>
    <property type="project" value="InterPro"/>
</dbReference>
<proteinExistence type="predicted"/>
<dbReference type="GO" id="GO:0010181">
    <property type="term" value="F:FMN binding"/>
    <property type="evidence" value="ECO:0007669"/>
    <property type="project" value="InterPro"/>
</dbReference>
<evidence type="ECO:0000313" key="4">
    <source>
        <dbReference type="EMBL" id="ACB86237.1"/>
    </source>
</evidence>
<name>B2A2D1_NATTJ</name>
<organism evidence="4 5">
    <name type="scientific">Natranaerobius thermophilus (strain ATCC BAA-1301 / DSM 18059 / JW/NM-WN-LF)</name>
    <dbReference type="NCBI Taxonomy" id="457570"/>
    <lineage>
        <taxon>Bacteria</taxon>
        <taxon>Bacillati</taxon>
        <taxon>Bacillota</taxon>
        <taxon>Clostridia</taxon>
        <taxon>Natranaerobiales</taxon>
        <taxon>Natranaerobiaceae</taxon>
        <taxon>Natranaerobius</taxon>
    </lineage>
</organism>
<dbReference type="AlphaFoldDB" id="B2A2D1"/>
<evidence type="ECO:0000259" key="3">
    <source>
        <dbReference type="SMART" id="SM00900"/>
    </source>
</evidence>
<dbReference type="Pfam" id="PF04205">
    <property type="entry name" value="FMN_bind"/>
    <property type="match status" value="3"/>
</dbReference>
<evidence type="ECO:0000256" key="1">
    <source>
        <dbReference type="SAM" id="MobiDB-lite"/>
    </source>
</evidence>
<dbReference type="InterPro" id="IPR012854">
    <property type="entry name" value="Cu_amine_oxidase-like_N"/>
</dbReference>
<feature type="chain" id="PRO_5002773007" evidence="2">
    <location>
        <begin position="22"/>
        <end position="725"/>
    </location>
</feature>
<dbReference type="Pfam" id="PF07833">
    <property type="entry name" value="Cu_amine_oxidN1"/>
    <property type="match status" value="1"/>
</dbReference>
<protein>
    <submittedName>
        <fullName evidence="4">FMN-binding domain protein</fullName>
    </submittedName>
</protein>
<dbReference type="Gene3D" id="3.30.457.10">
    <property type="entry name" value="Copper amine oxidase-like, N-terminal domain"/>
    <property type="match status" value="1"/>
</dbReference>
<dbReference type="SMART" id="SM00900">
    <property type="entry name" value="FMN_bind"/>
    <property type="match status" value="4"/>
</dbReference>
<evidence type="ECO:0000256" key="2">
    <source>
        <dbReference type="SAM" id="SignalP"/>
    </source>
</evidence>
<reference evidence="4 5" key="1">
    <citation type="submission" date="2008-04" db="EMBL/GenBank/DDBJ databases">
        <title>Complete sequence of chromosome of Natranaerobius thermophilus JW/NM-WN-LF.</title>
        <authorList>
            <consortium name="US DOE Joint Genome Institute"/>
            <person name="Copeland A."/>
            <person name="Lucas S."/>
            <person name="Lapidus A."/>
            <person name="Glavina del Rio T."/>
            <person name="Dalin E."/>
            <person name="Tice H."/>
            <person name="Bruce D."/>
            <person name="Goodwin L."/>
            <person name="Pitluck S."/>
            <person name="Chertkov O."/>
            <person name="Brettin T."/>
            <person name="Detter J.C."/>
            <person name="Han C."/>
            <person name="Kuske C.R."/>
            <person name="Schmutz J."/>
            <person name="Larimer F."/>
            <person name="Land M."/>
            <person name="Hauser L."/>
            <person name="Kyrpides N."/>
            <person name="Lykidis A."/>
            <person name="Mesbah N.M."/>
            <person name="Wiegel J."/>
        </authorList>
    </citation>
    <scope>NUCLEOTIDE SEQUENCE [LARGE SCALE GENOMIC DNA]</scope>
    <source>
        <strain evidence="5">ATCC BAA-1301 / DSM 18059 / JW/NM-WN-LF</strain>
    </source>
</reference>
<accession>B2A2D1</accession>
<dbReference type="RefSeq" id="WP_012449074.1">
    <property type="nucleotide sequence ID" value="NC_010718.1"/>
</dbReference>
<dbReference type="InterPro" id="IPR007329">
    <property type="entry name" value="FMN-bd"/>
</dbReference>
<feature type="domain" description="FMN-binding" evidence="3">
    <location>
        <begin position="517"/>
        <end position="622"/>
    </location>
</feature>
<dbReference type="Gene3D" id="3.90.1010.20">
    <property type="match status" value="5"/>
</dbReference>
<feature type="domain" description="FMN-binding" evidence="3">
    <location>
        <begin position="420"/>
        <end position="509"/>
    </location>
</feature>
<reference evidence="4 5" key="2">
    <citation type="journal article" date="2011" name="J. Bacteriol.">
        <title>Complete genome sequence of the anaerobic, halophilic alkalithermophile Natranaerobius thermophilus JW/NM-WN-LF.</title>
        <authorList>
            <person name="Zhao B."/>
            <person name="Mesbah N.M."/>
            <person name="Dalin E."/>
            <person name="Goodwin L."/>
            <person name="Nolan M."/>
            <person name="Pitluck S."/>
            <person name="Chertkov O."/>
            <person name="Brettin T.S."/>
            <person name="Han J."/>
            <person name="Larimer F.W."/>
            <person name="Land M.L."/>
            <person name="Hauser L."/>
            <person name="Kyrpides N."/>
            <person name="Wiegel J."/>
        </authorList>
    </citation>
    <scope>NUCLEOTIDE SEQUENCE [LARGE SCALE GENOMIC DNA]</scope>
    <source>
        <strain evidence="5">ATCC BAA-1301 / DSM 18059 / JW/NM-WN-LF</strain>
    </source>
</reference>
<dbReference type="InterPro" id="IPR036582">
    <property type="entry name" value="Mao_N_sf"/>
</dbReference>
<dbReference type="SUPFAM" id="SSF55383">
    <property type="entry name" value="Copper amine oxidase, domain N"/>
    <property type="match status" value="1"/>
</dbReference>
<feature type="domain" description="FMN-binding" evidence="3">
    <location>
        <begin position="302"/>
        <end position="400"/>
    </location>
</feature>
<dbReference type="eggNOG" id="COG3976">
    <property type="taxonomic scope" value="Bacteria"/>
</dbReference>
<sequence length="725" mass="80680">MKKLAILTVLVMLFSFSWTMASEDINVENIPDGDYRGTGSGFNDDITVDVVVSDGQITSVEVVEHDDTPDYFEDAEEVLDRIVEAQSTQVDVVSGATASSEGILEAVKNALAGEEVEEQPEEDAQPEEDEAEEEVVEEEPAPSEPTPDVELTISGKTTETVTGLIEEGNSLMPVNTVEKVTEGSVEWDAQEQKVVITYENRPTLELEADSDQLYVDGEAVTMPVDVKNIDGTNYTPVRAVFEELKYYVTWEAGEINLYDTLEPVAEEPEVPEEAEEPEVSEEPEAEPLDVEDGTYRAASEEGRGFTTAEVTFEDGYIVDIDLVEHDDMGLRKELDYWYDVDNWAEVRDNYPEEYDSLQAMLDDLAEDMKATNSADVDIITGATGTAEKAIEAVDRAIDIAKGETGPFDGTFMGVSDIGARSWGIAIVTVEDGEIKEVELEEAGRDDAYTPIEEAELKDDEYPWDEFHEAKEVMPERFAEADSTDVDGVTEATGSVESWKQAVDRALANAGVYDREIGYSEANENGFVKADIVKDGDEIIDISLTEYDNKGLRKDRDYEYDVENWADIRDNYPEEYDSLQAMLDEMIERIKAADDLDEVDTISGATGTSEKAIDAVDKALSEGPYDGTFMGMSPVSARGGWNLAWVEIIGDDIQDVTLEEVQKDDGEYSIKDEDYDWEEFHEAKEIMPEWFEEKDSAEVDTYTEATGSAERWMDAVQDALRKSGRY</sequence>
<gene>
    <name evidence="4" type="ordered locus">Nther_2682</name>
</gene>
<feature type="domain" description="FMN-binding" evidence="3">
    <location>
        <begin position="41"/>
        <end position="114"/>
    </location>
</feature>
<dbReference type="EMBL" id="CP001034">
    <property type="protein sequence ID" value="ACB86237.1"/>
    <property type="molecule type" value="Genomic_DNA"/>
</dbReference>
<feature type="compositionally biased region" description="Acidic residues" evidence="1">
    <location>
        <begin position="265"/>
        <end position="292"/>
    </location>
</feature>
<dbReference type="KEGG" id="nth:Nther_2682"/>
<keyword evidence="5" id="KW-1185">Reference proteome</keyword>
<dbReference type="OrthoDB" id="45418at2"/>
<dbReference type="InParanoid" id="B2A2D1"/>
<keyword evidence="2" id="KW-0732">Signal</keyword>
<dbReference type="HOGENOM" id="CLU_381650_0_0_9"/>
<evidence type="ECO:0000313" key="5">
    <source>
        <dbReference type="Proteomes" id="UP000001683"/>
    </source>
</evidence>
<feature type="signal peptide" evidence="2">
    <location>
        <begin position="1"/>
        <end position="21"/>
    </location>
</feature>
<dbReference type="Proteomes" id="UP000001683">
    <property type="component" value="Chromosome"/>
</dbReference>
<dbReference type="STRING" id="457570.Nther_2682"/>
<feature type="region of interest" description="Disordered" evidence="1">
    <location>
        <begin position="265"/>
        <end position="300"/>
    </location>
</feature>